<dbReference type="OrthoDB" id="2380727at2759"/>
<dbReference type="Gene3D" id="1.10.30.10">
    <property type="entry name" value="High mobility group box domain"/>
    <property type="match status" value="1"/>
</dbReference>
<protein>
    <recommendedName>
        <fullName evidence="4">MATA-HMG</fullName>
    </recommendedName>
</protein>
<gene>
    <name evidence="2" type="ORF">RirG_034550</name>
</gene>
<reference evidence="2 3" key="1">
    <citation type="submission" date="2014-02" db="EMBL/GenBank/DDBJ databases">
        <title>Single nucleus genome sequencing reveals high similarity among nuclei of an endomycorrhizal fungus.</title>
        <authorList>
            <person name="Lin K."/>
            <person name="Geurts R."/>
            <person name="Zhang Z."/>
            <person name="Limpens E."/>
            <person name="Saunders D.G."/>
            <person name="Mu D."/>
            <person name="Pang E."/>
            <person name="Cao H."/>
            <person name="Cha H."/>
            <person name="Lin T."/>
            <person name="Zhou Q."/>
            <person name="Shang Y."/>
            <person name="Li Y."/>
            <person name="Ivanov S."/>
            <person name="Sharma T."/>
            <person name="Velzen R.V."/>
            <person name="Ruijter N.D."/>
            <person name="Aanen D.K."/>
            <person name="Win J."/>
            <person name="Kamoun S."/>
            <person name="Bisseling T."/>
            <person name="Huang S."/>
        </authorList>
    </citation>
    <scope>NUCLEOTIDE SEQUENCE [LARGE SCALE GENOMIC DNA]</scope>
    <source>
        <strain evidence="3">DAOM197198w</strain>
    </source>
</reference>
<sequence>MLATTENINYDEIVKKSNYKFNLPIEELINNSKATQREKRNKKQVIPRPPNAYMIYRRNKAESPDIKSSGQSSSSKSILIADMWKNETDKNKQLFFILSMLAEKNCPKDLKYVQKKPSNTSKSSKTSSNFILSKL</sequence>
<dbReference type="EMBL" id="JEMT01012294">
    <property type="protein sequence ID" value="EXX76285.1"/>
    <property type="molecule type" value="Genomic_DNA"/>
</dbReference>
<dbReference type="SMR" id="A0A015K9M2"/>
<dbReference type="SUPFAM" id="SSF47095">
    <property type="entry name" value="HMG-box"/>
    <property type="match status" value="1"/>
</dbReference>
<evidence type="ECO:0008006" key="4">
    <source>
        <dbReference type="Google" id="ProtNLM"/>
    </source>
</evidence>
<name>A0A015K9M2_RHIIW</name>
<proteinExistence type="predicted"/>
<feature type="compositionally biased region" description="Low complexity" evidence="1">
    <location>
        <begin position="118"/>
        <end position="129"/>
    </location>
</feature>
<keyword evidence="3" id="KW-1185">Reference proteome</keyword>
<organism evidence="2 3">
    <name type="scientific">Rhizophagus irregularis (strain DAOM 197198w)</name>
    <name type="common">Glomus intraradices</name>
    <dbReference type="NCBI Taxonomy" id="1432141"/>
    <lineage>
        <taxon>Eukaryota</taxon>
        <taxon>Fungi</taxon>
        <taxon>Fungi incertae sedis</taxon>
        <taxon>Mucoromycota</taxon>
        <taxon>Glomeromycotina</taxon>
        <taxon>Glomeromycetes</taxon>
        <taxon>Glomerales</taxon>
        <taxon>Glomeraceae</taxon>
        <taxon>Rhizophagus</taxon>
    </lineage>
</organism>
<accession>A0A015K9M2</accession>
<comment type="caution">
    <text evidence="2">The sequence shown here is derived from an EMBL/GenBank/DDBJ whole genome shotgun (WGS) entry which is preliminary data.</text>
</comment>
<evidence type="ECO:0000313" key="3">
    <source>
        <dbReference type="Proteomes" id="UP000022910"/>
    </source>
</evidence>
<dbReference type="InterPro" id="IPR036910">
    <property type="entry name" value="HMG_box_dom_sf"/>
</dbReference>
<dbReference type="Proteomes" id="UP000022910">
    <property type="component" value="Unassembled WGS sequence"/>
</dbReference>
<evidence type="ECO:0000313" key="2">
    <source>
        <dbReference type="EMBL" id="EXX76285.1"/>
    </source>
</evidence>
<dbReference type="HOGENOM" id="CLU_1886845_0_0_1"/>
<evidence type="ECO:0000256" key="1">
    <source>
        <dbReference type="SAM" id="MobiDB-lite"/>
    </source>
</evidence>
<feature type="region of interest" description="Disordered" evidence="1">
    <location>
        <begin position="114"/>
        <end position="135"/>
    </location>
</feature>
<dbReference type="AlphaFoldDB" id="A0A015K9M2"/>